<evidence type="ECO:0000313" key="3">
    <source>
        <dbReference type="Proteomes" id="UP000185944"/>
    </source>
</evidence>
<dbReference type="GeneID" id="93648527"/>
<feature type="coiled-coil region" evidence="1">
    <location>
        <begin position="19"/>
        <end position="88"/>
    </location>
</feature>
<organism evidence="2 3">
    <name type="scientific">Nematocida displodere</name>
    <dbReference type="NCBI Taxonomy" id="1805483"/>
    <lineage>
        <taxon>Eukaryota</taxon>
        <taxon>Fungi</taxon>
        <taxon>Fungi incertae sedis</taxon>
        <taxon>Microsporidia</taxon>
        <taxon>Nematocida</taxon>
    </lineage>
</organism>
<dbReference type="AlphaFoldDB" id="A0A177EKU5"/>
<keyword evidence="1" id="KW-0175">Coiled coil</keyword>
<dbReference type="OrthoDB" id="10255000at2759"/>
<evidence type="ECO:0000313" key="2">
    <source>
        <dbReference type="EMBL" id="OAG32595.1"/>
    </source>
</evidence>
<gene>
    <name evidence="2" type="ORF">NEDG_02177</name>
</gene>
<name>A0A177EKU5_9MICR</name>
<dbReference type="RefSeq" id="XP_067545793.1">
    <property type="nucleotide sequence ID" value="XM_067689595.1"/>
</dbReference>
<dbReference type="Proteomes" id="UP000185944">
    <property type="component" value="Unassembled WGS sequence"/>
</dbReference>
<feature type="coiled-coil region" evidence="1">
    <location>
        <begin position="131"/>
        <end position="168"/>
    </location>
</feature>
<dbReference type="EMBL" id="LTDL01000001">
    <property type="protein sequence ID" value="OAG32595.1"/>
    <property type="molecule type" value="Genomic_DNA"/>
</dbReference>
<sequence>METMQTGKGMPIKQYDTHLEGLEKENFDLKMQIAHLKLQLKDTTNQTTFSLPPPCDCKQKQEETQTILKDAKATIETLLQEKLQWEELYTTATLKTTALEEENEQIKGDCIKLSNHISAKKDGERESQRVLQQIKTEILTVKSELEETETLKNALHSLRSSYAQLKDEYIKLEEFSKGLEADYKVEVDKAYALAQEKAAVKEELFQAQRRAEEAAIYAKEQERKNALGEKVTEELKREKHLIQVQCDGVEKRAERIIAERNAQIQQTQQAYYQKREALSKADRAIAATEDSMKEYKDHLSRIHKRVFNALGRLESSEEITKAILATQNMTTHQIAEKLSSKNTIISTIRKEEEKILQELELTQRQAEKLKEEKGALLKEREEIRARLELKPESLKLAEEIGIKEFTTLNNLFAQFIAYTKSIISQNAQELGQREHFYEEERQERGKKMEVFQKKLQIALSELHACKSYLEEKKALIKTLKKCTPMLQKIDVSSEK</sequence>
<protein>
    <submittedName>
        <fullName evidence="2">Uncharacterized protein</fullName>
    </submittedName>
</protein>
<feature type="coiled-coil region" evidence="1">
    <location>
        <begin position="349"/>
        <end position="386"/>
    </location>
</feature>
<keyword evidence="3" id="KW-1185">Reference proteome</keyword>
<accession>A0A177EKU5</accession>
<evidence type="ECO:0000256" key="1">
    <source>
        <dbReference type="SAM" id="Coils"/>
    </source>
</evidence>
<reference evidence="2 3" key="1">
    <citation type="submission" date="2016-02" db="EMBL/GenBank/DDBJ databases">
        <title>Discovery of a natural microsporidian pathogen with a broad tissue tropism in Caenorhabditis elegans.</title>
        <authorList>
            <person name="Luallen R.J."/>
            <person name="Reinke A.W."/>
            <person name="Tong L."/>
            <person name="Botts M.R."/>
            <person name="Felix M.-A."/>
            <person name="Troemel E.R."/>
        </authorList>
    </citation>
    <scope>NUCLEOTIDE SEQUENCE [LARGE SCALE GENOMIC DNA]</scope>
    <source>
        <strain evidence="2 3">JUm2807</strain>
    </source>
</reference>
<dbReference type="VEuPathDB" id="MicrosporidiaDB:NEDG_02177"/>
<comment type="caution">
    <text evidence="2">The sequence shown here is derived from an EMBL/GenBank/DDBJ whole genome shotgun (WGS) entry which is preliminary data.</text>
</comment>
<proteinExistence type="predicted"/>